<evidence type="ECO:0000313" key="1">
    <source>
        <dbReference type="EMBL" id="MVN85164.1"/>
    </source>
</evidence>
<protein>
    <submittedName>
        <fullName evidence="1">Uncharacterized protein</fullName>
    </submittedName>
</protein>
<keyword evidence="2" id="KW-1185">Reference proteome</keyword>
<proteinExistence type="predicted"/>
<evidence type="ECO:0000313" key="2">
    <source>
        <dbReference type="Proteomes" id="UP000483286"/>
    </source>
</evidence>
<dbReference type="AlphaFoldDB" id="A0A7C9MP10"/>
<gene>
    <name evidence="1" type="ORF">GO986_00055</name>
</gene>
<name>A0A7C9MP10_9DEIO</name>
<accession>A0A7C9MP10</accession>
<comment type="caution">
    <text evidence="1">The sequence shown here is derived from an EMBL/GenBank/DDBJ whole genome shotgun (WGS) entry which is preliminary data.</text>
</comment>
<dbReference type="Proteomes" id="UP000483286">
    <property type="component" value="Unassembled WGS sequence"/>
</dbReference>
<sequence length="313" mass="34026">MSEHPDLTPYLHGLNPDPAAMTDARAFALMLPEAPRLGARLEDLIMCFAYFVQQHTGPRLPGGHTEALNTFRFAVSGLYALLEDDRGGQVDAFATMARAQLWAADKCRQAAIDLSAEDARGASAHDLEGFVIENVGLVRLWHDCPSGLHAWTVQQEDLGRVMEAGRLAAWWVVSRLLETALTLEDGDAETMTAQILQGFERPWPGRTVRADPLATDLPFPDPLPRMGKDPVYTVDYVEVLGGGRVRLCMGGGEDYEATREGSTLTPLPDGAGFLLLTVEGEPMTVRLTPEDRQTVGQVFGWADGEGGQASPLN</sequence>
<dbReference type="RefSeq" id="WP_157457194.1">
    <property type="nucleotide sequence ID" value="NZ_WQLB01000001.1"/>
</dbReference>
<organism evidence="1 2">
    <name type="scientific">Deinococcus arboris</name>
    <dbReference type="NCBI Taxonomy" id="2682977"/>
    <lineage>
        <taxon>Bacteria</taxon>
        <taxon>Thermotogati</taxon>
        <taxon>Deinococcota</taxon>
        <taxon>Deinococci</taxon>
        <taxon>Deinococcales</taxon>
        <taxon>Deinococcaceae</taxon>
        <taxon>Deinococcus</taxon>
    </lineage>
</organism>
<reference evidence="1 2" key="1">
    <citation type="submission" date="2019-12" db="EMBL/GenBank/DDBJ databases">
        <title>Deinococcus sp. HMF7620 Genome sequencing and assembly.</title>
        <authorList>
            <person name="Kang H."/>
            <person name="Kim H."/>
            <person name="Joh K."/>
        </authorList>
    </citation>
    <scope>NUCLEOTIDE SEQUENCE [LARGE SCALE GENOMIC DNA]</scope>
    <source>
        <strain evidence="1 2">HMF7620</strain>
    </source>
</reference>
<dbReference type="EMBL" id="WQLB01000001">
    <property type="protein sequence ID" value="MVN85164.1"/>
    <property type="molecule type" value="Genomic_DNA"/>
</dbReference>